<proteinExistence type="predicted"/>
<name>A0A098AZ32_DESHA</name>
<keyword evidence="3" id="KW-0732">Signal</keyword>
<dbReference type="PATRIC" id="fig|49338.4.peg.1608"/>
<feature type="signal peptide" evidence="3">
    <location>
        <begin position="1"/>
        <end position="25"/>
    </location>
</feature>
<protein>
    <recommendedName>
        <fullName evidence="5">Transmembrane protein</fullName>
    </recommendedName>
</protein>
<keyword evidence="2" id="KW-1133">Transmembrane helix</keyword>
<reference evidence="4" key="1">
    <citation type="submission" date="2014-07" db="EMBL/GenBank/DDBJ databases">
        <authorList>
            <person name="Hornung V.Bastian."/>
        </authorList>
    </citation>
    <scope>NUCLEOTIDE SEQUENCE</scope>
    <source>
        <strain evidence="4">PCE-S</strain>
    </source>
</reference>
<feature type="compositionally biased region" description="Basic and acidic residues" evidence="1">
    <location>
        <begin position="80"/>
        <end position="118"/>
    </location>
</feature>
<feature type="transmembrane region" description="Helical" evidence="2">
    <location>
        <begin position="127"/>
        <end position="148"/>
    </location>
</feature>
<evidence type="ECO:0000313" key="4">
    <source>
        <dbReference type="EMBL" id="CDX01380.1"/>
    </source>
</evidence>
<dbReference type="EMBL" id="LK996017">
    <property type="protein sequence ID" value="CDX01380.1"/>
    <property type="molecule type" value="Genomic_DNA"/>
</dbReference>
<feature type="region of interest" description="Disordered" evidence="1">
    <location>
        <begin position="45"/>
        <end position="119"/>
    </location>
</feature>
<organism evidence="4">
    <name type="scientific">Desulfitobacterium hafniense</name>
    <name type="common">Desulfitobacterium frappieri</name>
    <dbReference type="NCBI Taxonomy" id="49338"/>
    <lineage>
        <taxon>Bacteria</taxon>
        <taxon>Bacillati</taxon>
        <taxon>Bacillota</taxon>
        <taxon>Clostridia</taxon>
        <taxon>Eubacteriales</taxon>
        <taxon>Desulfitobacteriaceae</taxon>
        <taxon>Desulfitobacterium</taxon>
    </lineage>
</organism>
<accession>A0A098AZ32</accession>
<evidence type="ECO:0008006" key="5">
    <source>
        <dbReference type="Google" id="ProtNLM"/>
    </source>
</evidence>
<evidence type="ECO:0000256" key="2">
    <source>
        <dbReference type="SAM" id="Phobius"/>
    </source>
</evidence>
<evidence type="ECO:0000256" key="3">
    <source>
        <dbReference type="SAM" id="SignalP"/>
    </source>
</evidence>
<feature type="chain" id="PRO_5001938320" description="Transmembrane protein" evidence="3">
    <location>
        <begin position="26"/>
        <end position="149"/>
    </location>
</feature>
<keyword evidence="2" id="KW-0812">Transmembrane</keyword>
<dbReference type="AlphaFoldDB" id="A0A098AZ32"/>
<gene>
    <name evidence="4" type="ORF">DPCES_1493</name>
</gene>
<keyword evidence="2" id="KW-0472">Membrane</keyword>
<dbReference type="RefSeq" id="WP_011459650.1">
    <property type="nucleotide sequence ID" value="NZ_JAYFNZ010000049.1"/>
</dbReference>
<sequence length="149" mass="15927">MKKKRILIGEISLVLLFPFASVAIADEVTFAASQSTVQIVARAAAQAQSPAEANDRITVGMAGMKGGSIDSNSTDIDLNETSHDMDMDKPDVQEDGQKAEEDGHGQSEKTQGKEHGEEEPVGVNWPVVWGFLGLNSLVIVSAGILKFMK</sequence>
<evidence type="ECO:0000256" key="1">
    <source>
        <dbReference type="SAM" id="MobiDB-lite"/>
    </source>
</evidence>